<evidence type="ECO:0000313" key="1">
    <source>
        <dbReference type="EMBL" id="WAQ87555.1"/>
    </source>
</evidence>
<reference evidence="1" key="1">
    <citation type="submission" date="2022-10" db="EMBL/GenBank/DDBJ databases">
        <title>Puccinia triticina Genome sequencing and assembly.</title>
        <authorList>
            <person name="Li C."/>
        </authorList>
    </citation>
    <scope>NUCLEOTIDE SEQUENCE</scope>
    <source>
        <strain evidence="1">Pt15</strain>
    </source>
</reference>
<accession>A0ABY7CS80</accession>
<protein>
    <submittedName>
        <fullName evidence="1">Uncharacterized protein</fullName>
    </submittedName>
</protein>
<sequence>MTKHANLQHNCTADLFDLLGQSGYTLVRVHQLIKHWVAIIKDGKPLPKE</sequence>
<organism evidence="1 2">
    <name type="scientific">Puccinia triticina</name>
    <dbReference type="NCBI Taxonomy" id="208348"/>
    <lineage>
        <taxon>Eukaryota</taxon>
        <taxon>Fungi</taxon>
        <taxon>Dikarya</taxon>
        <taxon>Basidiomycota</taxon>
        <taxon>Pucciniomycotina</taxon>
        <taxon>Pucciniomycetes</taxon>
        <taxon>Pucciniales</taxon>
        <taxon>Pucciniaceae</taxon>
        <taxon>Puccinia</taxon>
    </lineage>
</organism>
<name>A0ABY7CS80_9BASI</name>
<dbReference type="EMBL" id="CP110428">
    <property type="protein sequence ID" value="WAQ87555.1"/>
    <property type="molecule type" value="Genomic_DNA"/>
</dbReference>
<dbReference type="RefSeq" id="XP_053023110.1">
    <property type="nucleotide sequence ID" value="XM_053171891.1"/>
</dbReference>
<dbReference type="Proteomes" id="UP001164743">
    <property type="component" value="Chromosome 8A"/>
</dbReference>
<proteinExistence type="predicted"/>
<gene>
    <name evidence="1" type="ORF">PtA15_8A459</name>
</gene>
<evidence type="ECO:0000313" key="2">
    <source>
        <dbReference type="Proteomes" id="UP001164743"/>
    </source>
</evidence>
<keyword evidence="2" id="KW-1185">Reference proteome</keyword>
<dbReference type="GeneID" id="77812786"/>